<dbReference type="HOGENOM" id="CLU_2603071_0_0_10"/>
<evidence type="ECO:0000313" key="3">
    <source>
        <dbReference type="Proteomes" id="UP000004597"/>
    </source>
</evidence>
<keyword evidence="3" id="KW-1185">Reference proteome</keyword>
<keyword evidence="1" id="KW-1133">Transmembrane helix</keyword>
<keyword evidence="1" id="KW-0472">Membrane</keyword>
<dbReference type="AlphaFoldDB" id="G6AJ83"/>
<comment type="caution">
    <text evidence="2">The sequence shown here is derived from an EMBL/GenBank/DDBJ whole genome shotgun (WGS) entry which is preliminary data.</text>
</comment>
<dbReference type="STRING" id="857291.HMPREF9138_02160"/>
<feature type="transmembrane region" description="Helical" evidence="1">
    <location>
        <begin position="21"/>
        <end position="39"/>
    </location>
</feature>
<evidence type="ECO:0000313" key="2">
    <source>
        <dbReference type="EMBL" id="EHG15287.1"/>
    </source>
</evidence>
<proteinExistence type="predicted"/>
<reference evidence="2 3" key="1">
    <citation type="submission" date="2011-10" db="EMBL/GenBank/DDBJ databases">
        <title>The Genome Sequence of Prevotella histicola F0411.</title>
        <authorList>
            <consortium name="The Broad Institute Genome Sequencing Platform"/>
            <person name="Earl A."/>
            <person name="Ward D."/>
            <person name="Feldgarden M."/>
            <person name="Gevers D."/>
            <person name="Izard J."/>
            <person name="Ganesan A."/>
            <person name="Blanton J.M."/>
            <person name="Baranova O.V."/>
            <person name="Tanner A.C."/>
            <person name="Mathney J.M.J."/>
            <person name="Dewhirst F.E."/>
            <person name="Young S.K."/>
            <person name="Zeng Q."/>
            <person name="Gargeya S."/>
            <person name="Fitzgerald M."/>
            <person name="Haas B."/>
            <person name="Abouelleil A."/>
            <person name="Alvarado L."/>
            <person name="Arachchi H.M."/>
            <person name="Berlin A."/>
            <person name="Brown A."/>
            <person name="Chapman S.B."/>
            <person name="Chen Z."/>
            <person name="Dunbar C."/>
            <person name="Freedman E."/>
            <person name="Gearin G."/>
            <person name="Gellesch M."/>
            <person name="Goldberg J."/>
            <person name="Griggs A."/>
            <person name="Gujja S."/>
            <person name="Heiman D."/>
            <person name="Howarth C."/>
            <person name="Larson L."/>
            <person name="Lui A."/>
            <person name="MacDonald P.J.P."/>
            <person name="Montmayeur A."/>
            <person name="Murphy C."/>
            <person name="Neiman D."/>
            <person name="Pearson M."/>
            <person name="Priest M."/>
            <person name="Roberts A."/>
            <person name="Saif S."/>
            <person name="Shea T."/>
            <person name="Shenoy N."/>
            <person name="Sisk P."/>
            <person name="Stolte C."/>
            <person name="Sykes S."/>
            <person name="Wortman J."/>
            <person name="Nusbaum C."/>
            <person name="Birren B."/>
        </authorList>
    </citation>
    <scope>NUCLEOTIDE SEQUENCE [LARGE SCALE GENOMIC DNA]</scope>
    <source>
        <strain evidence="2 3">F0411</strain>
    </source>
</reference>
<evidence type="ECO:0000256" key="1">
    <source>
        <dbReference type="SAM" id="Phobius"/>
    </source>
</evidence>
<sequence>MTILCFALPDVFNNVRLFYHCKYLLTYVSSHPFACYFFYLKLVLFVYYLYLCSVEIIKKLLFLVVFNLLYKNLNVYKQS</sequence>
<organism evidence="2 3">
    <name type="scientific">Prevotella histicola F0411</name>
    <dbReference type="NCBI Taxonomy" id="857291"/>
    <lineage>
        <taxon>Bacteria</taxon>
        <taxon>Pseudomonadati</taxon>
        <taxon>Bacteroidota</taxon>
        <taxon>Bacteroidia</taxon>
        <taxon>Bacteroidales</taxon>
        <taxon>Prevotellaceae</taxon>
        <taxon>Prevotella</taxon>
    </lineage>
</organism>
<keyword evidence="1" id="KW-0812">Transmembrane</keyword>
<dbReference type="EMBL" id="AFXP01000024">
    <property type="protein sequence ID" value="EHG15287.1"/>
    <property type="molecule type" value="Genomic_DNA"/>
</dbReference>
<accession>G6AJ83</accession>
<gene>
    <name evidence="2" type="ORF">HMPREF9138_02160</name>
</gene>
<protein>
    <submittedName>
        <fullName evidence="2">Uncharacterized protein</fullName>
    </submittedName>
</protein>
<name>G6AJ83_9BACT</name>
<dbReference type="Proteomes" id="UP000004597">
    <property type="component" value="Unassembled WGS sequence"/>
</dbReference>